<dbReference type="GO" id="GO:0046900">
    <property type="term" value="P:tetrahydrofolylpolyglutamate metabolic process"/>
    <property type="evidence" value="ECO:0007669"/>
    <property type="project" value="TreeGrafter"/>
</dbReference>
<dbReference type="FunFam" id="3.40.50.880:FF:000024">
    <property type="entry name" value="Folate gamma-glutamyl hydrolase"/>
    <property type="match status" value="1"/>
</dbReference>
<dbReference type="PROSITE" id="PS51275">
    <property type="entry name" value="PEPTIDASE_C26_GGH"/>
    <property type="match status" value="1"/>
</dbReference>
<evidence type="ECO:0000256" key="3">
    <source>
        <dbReference type="ARBA" id="ARBA00022525"/>
    </source>
</evidence>
<accession>A0A8C4X626</accession>
<reference evidence="9" key="3">
    <citation type="submission" date="2025-09" db="UniProtKB">
        <authorList>
            <consortium name="Ensembl"/>
        </authorList>
    </citation>
    <scope>IDENTIFICATION</scope>
</reference>
<dbReference type="InterPro" id="IPR015527">
    <property type="entry name" value="Pept_C26_g-glut_hydrolase"/>
</dbReference>
<dbReference type="Ensembl" id="ENSECRT00000008333.1">
    <property type="protein sequence ID" value="ENSECRP00000008201.1"/>
    <property type="gene ID" value="ENSECRG00000005459.1"/>
</dbReference>
<evidence type="ECO:0000256" key="4">
    <source>
        <dbReference type="ARBA" id="ARBA00022729"/>
    </source>
</evidence>
<dbReference type="Pfam" id="PF07722">
    <property type="entry name" value="Peptidase_C26"/>
    <property type="match status" value="1"/>
</dbReference>
<dbReference type="GO" id="GO:0005576">
    <property type="term" value="C:extracellular region"/>
    <property type="evidence" value="ECO:0007669"/>
    <property type="project" value="UniProtKB-SubCell"/>
</dbReference>
<evidence type="ECO:0000313" key="10">
    <source>
        <dbReference type="Proteomes" id="UP000694620"/>
    </source>
</evidence>
<protein>
    <recommendedName>
        <fullName evidence="7">folate gamma-glutamyl hydrolase</fullName>
        <ecNumber evidence="7">3.4.19.9</ecNumber>
    </recommendedName>
</protein>
<keyword evidence="4 8" id="KW-0732">Signal</keyword>
<dbReference type="PANTHER" id="PTHR11315">
    <property type="entry name" value="PROTEASE FAMILY C26 GAMMA-GLUTAMYL HYDROLASE"/>
    <property type="match status" value="1"/>
</dbReference>
<feature type="signal peptide" evidence="8">
    <location>
        <begin position="1"/>
        <end position="24"/>
    </location>
</feature>
<comment type="subcellular location">
    <subcellularLocation>
        <location evidence="1">Secreted</location>
        <location evidence="1">Extracellular space</location>
    </subcellularLocation>
</comment>
<dbReference type="GO" id="GO:0034722">
    <property type="term" value="F:gamma-glutamyl-peptidase activity"/>
    <property type="evidence" value="ECO:0007669"/>
    <property type="project" value="UniProtKB-UniRule"/>
</dbReference>
<dbReference type="SUPFAM" id="SSF52317">
    <property type="entry name" value="Class I glutamine amidotransferase-like"/>
    <property type="match status" value="1"/>
</dbReference>
<reference evidence="9" key="1">
    <citation type="submission" date="2021-06" db="EMBL/GenBank/DDBJ databases">
        <authorList>
            <consortium name="Wellcome Sanger Institute Data Sharing"/>
        </authorList>
    </citation>
    <scope>NUCLEOTIDE SEQUENCE [LARGE SCALE GENOMIC DNA]</scope>
</reference>
<keyword evidence="5 7" id="KW-0378">Hydrolase</keyword>
<gene>
    <name evidence="9" type="primary">GGH</name>
    <name evidence="9" type="synonym">ggh</name>
</gene>
<evidence type="ECO:0000256" key="2">
    <source>
        <dbReference type="ARBA" id="ARBA00011083"/>
    </source>
</evidence>
<dbReference type="Proteomes" id="UP000694620">
    <property type="component" value="Chromosome 6"/>
</dbReference>
<evidence type="ECO:0000256" key="1">
    <source>
        <dbReference type="ARBA" id="ARBA00004239"/>
    </source>
</evidence>
<dbReference type="InterPro" id="IPR011697">
    <property type="entry name" value="Peptidase_C26"/>
</dbReference>
<evidence type="ECO:0000313" key="9">
    <source>
        <dbReference type="Ensembl" id="ENSECRP00000008201.1"/>
    </source>
</evidence>
<evidence type="ECO:0000256" key="5">
    <source>
        <dbReference type="ARBA" id="ARBA00022801"/>
    </source>
</evidence>
<keyword evidence="3" id="KW-0964">Secreted</keyword>
<comment type="similarity">
    <text evidence="2">Belongs to the peptidase C26 family.</text>
</comment>
<feature type="chain" id="PRO_5034859476" description="folate gamma-glutamyl hydrolase" evidence="8">
    <location>
        <begin position="25"/>
        <end position="297"/>
    </location>
</feature>
<feature type="active site" description="Nucleophile" evidence="6 7">
    <location>
        <position position="114"/>
    </location>
</feature>
<name>A0A8C4X626_ERPCA</name>
<evidence type="ECO:0000256" key="8">
    <source>
        <dbReference type="SAM" id="SignalP"/>
    </source>
</evidence>
<keyword evidence="10" id="KW-1185">Reference proteome</keyword>
<dbReference type="GO" id="GO:0005773">
    <property type="term" value="C:vacuole"/>
    <property type="evidence" value="ECO:0007669"/>
    <property type="project" value="TreeGrafter"/>
</dbReference>
<proteinExistence type="inferred from homology"/>
<feature type="active site" evidence="7">
    <location>
        <position position="224"/>
    </location>
</feature>
<evidence type="ECO:0000256" key="7">
    <source>
        <dbReference type="PROSITE-ProRule" id="PRU00607"/>
    </source>
</evidence>
<reference evidence="9" key="2">
    <citation type="submission" date="2025-08" db="UniProtKB">
        <authorList>
            <consortium name="Ensembl"/>
        </authorList>
    </citation>
    <scope>IDENTIFICATION</scope>
</reference>
<dbReference type="InterPro" id="IPR029062">
    <property type="entry name" value="Class_I_gatase-like"/>
</dbReference>
<feature type="active site" description="Proton donor" evidence="6">
    <location>
        <position position="224"/>
    </location>
</feature>
<evidence type="ECO:0000256" key="6">
    <source>
        <dbReference type="PIRSR" id="PIRSR615527-1"/>
    </source>
</evidence>
<organism evidence="9 10">
    <name type="scientific">Erpetoichthys calabaricus</name>
    <name type="common">Rope fish</name>
    <name type="synonym">Calamoichthys calabaricus</name>
    <dbReference type="NCBI Taxonomy" id="27687"/>
    <lineage>
        <taxon>Eukaryota</taxon>
        <taxon>Metazoa</taxon>
        <taxon>Chordata</taxon>
        <taxon>Craniata</taxon>
        <taxon>Vertebrata</taxon>
        <taxon>Euteleostomi</taxon>
        <taxon>Actinopterygii</taxon>
        <taxon>Polypteriformes</taxon>
        <taxon>Polypteridae</taxon>
        <taxon>Erpetoichthys</taxon>
    </lineage>
</organism>
<dbReference type="EC" id="3.4.19.9" evidence="7"/>
<dbReference type="GeneTree" id="ENSGT00490000043388"/>
<comment type="catalytic activity">
    <reaction evidence="7">
        <text>(6S)-5,6,7,8-tetrahydrofolyl-(gamma-L-Glu)(n) + (n-1) H2O = (6S)-5,6,7,8-tetrahydrofolate + (n-1) L-glutamate</text>
        <dbReference type="Rhea" id="RHEA:56784"/>
        <dbReference type="Rhea" id="RHEA-COMP:14738"/>
        <dbReference type="ChEBI" id="CHEBI:15377"/>
        <dbReference type="ChEBI" id="CHEBI:29985"/>
        <dbReference type="ChEBI" id="CHEBI:57453"/>
        <dbReference type="ChEBI" id="CHEBI:141005"/>
        <dbReference type="EC" id="3.4.19.9"/>
    </reaction>
</comment>
<dbReference type="PROSITE" id="PS51273">
    <property type="entry name" value="GATASE_TYPE_1"/>
    <property type="match status" value="1"/>
</dbReference>
<dbReference type="AlphaFoldDB" id="A0A8C4X626"/>
<sequence length="297" mass="33538">MSSTSSVVTLCIFCVLFFIASTTAESRNDRPIIGILAQETSVPSHQALGKSYIAASYVKFLESAGARVVPISVLFPGGGVNLTSSGYARSASFFYKLAIKANDEGDYFPIWATCLGFEELTYLTSGKLLLSATNTTNVTLPLNFQKDANSSRLFKDFPEDLLQALATEPLTENSHRWSLSVEKFKKNKKLQQFYSILTTNKDENLEFISTFEAYKYPIYGTQWHPEKNPYEWEKPVIPHSPTAVKATFYVADFFVNEARKNFHHFTTEVEESKALIYNYSPVYTAGISIYEQMYFFS</sequence>
<dbReference type="Gene3D" id="3.40.50.880">
    <property type="match status" value="1"/>
</dbReference>
<dbReference type="PANTHER" id="PTHR11315:SF20">
    <property type="entry name" value="GAMMA-GLUTAMYL HYDROLASE"/>
    <property type="match status" value="1"/>
</dbReference>